<dbReference type="PATRIC" id="fig|400092.3.peg.4474"/>
<feature type="transmembrane region" description="Helical" evidence="1">
    <location>
        <begin position="60"/>
        <end position="82"/>
    </location>
</feature>
<name>A0A0E3V032_9BACT</name>
<reference evidence="2 3" key="1">
    <citation type="journal article" date="2015" name="Sci. Rep.">
        <title>Unraveling adaptation of Pontibacter korlensis to radiation and infertility in desert through complete genome and comparative transcriptomic analysis.</title>
        <authorList>
            <person name="Dai J."/>
            <person name="Dai W."/>
            <person name="Qiu C."/>
            <person name="Yang Z."/>
            <person name="Zhang Y."/>
            <person name="Zhou M."/>
            <person name="Zhang L."/>
            <person name="Fang C."/>
            <person name="Gao Q."/>
            <person name="Yang Q."/>
            <person name="Li X."/>
            <person name="Wang Z."/>
            <person name="Wang Z."/>
            <person name="Jia Z."/>
            <person name="Chen X."/>
        </authorList>
    </citation>
    <scope>NUCLEOTIDE SEQUENCE [LARGE SCALE GENOMIC DNA]</scope>
    <source>
        <strain evidence="2 3">X14-1T</strain>
    </source>
</reference>
<proteinExistence type="predicted"/>
<keyword evidence="1" id="KW-0812">Transmembrane</keyword>
<keyword evidence="1" id="KW-0472">Membrane</keyword>
<evidence type="ECO:0008006" key="4">
    <source>
        <dbReference type="Google" id="ProtNLM"/>
    </source>
</evidence>
<keyword evidence="3" id="KW-1185">Reference proteome</keyword>
<organism evidence="2 3">
    <name type="scientific">Pontibacter korlensis</name>
    <dbReference type="NCBI Taxonomy" id="400092"/>
    <lineage>
        <taxon>Bacteria</taxon>
        <taxon>Pseudomonadati</taxon>
        <taxon>Bacteroidota</taxon>
        <taxon>Cytophagia</taxon>
        <taxon>Cytophagales</taxon>
        <taxon>Hymenobacteraceae</taxon>
        <taxon>Pontibacter</taxon>
    </lineage>
</organism>
<dbReference type="HOGENOM" id="CLU_2452096_0_0_10"/>
<gene>
    <name evidence="2" type="ORF">PKOR_20390</name>
</gene>
<dbReference type="AlphaFoldDB" id="A0A0E3V032"/>
<feature type="transmembrane region" description="Helical" evidence="1">
    <location>
        <begin position="28"/>
        <end position="48"/>
    </location>
</feature>
<sequence>MTGAGIALVLLAIFLSGGGDFNLGYWVLLPITTVSVGGALGGIIYSLMDHLRNQGRWKVAVANSLSLLLYIVSVWLSLVAALNVTGHWD</sequence>
<evidence type="ECO:0000313" key="3">
    <source>
        <dbReference type="Proteomes" id="UP000033109"/>
    </source>
</evidence>
<keyword evidence="1" id="KW-1133">Transmembrane helix</keyword>
<evidence type="ECO:0000256" key="1">
    <source>
        <dbReference type="SAM" id="Phobius"/>
    </source>
</evidence>
<accession>A0A0E3V032</accession>
<dbReference type="KEGG" id="pko:PKOR_20390"/>
<dbReference type="Proteomes" id="UP000033109">
    <property type="component" value="Chromosome"/>
</dbReference>
<dbReference type="EMBL" id="CP009621">
    <property type="protein sequence ID" value="AKD05861.1"/>
    <property type="molecule type" value="Genomic_DNA"/>
</dbReference>
<protein>
    <recommendedName>
        <fullName evidence="4">Potassium transporter KefB</fullName>
    </recommendedName>
</protein>
<dbReference type="STRING" id="400092.PKOR_20390"/>
<evidence type="ECO:0000313" key="2">
    <source>
        <dbReference type="EMBL" id="AKD05861.1"/>
    </source>
</evidence>